<dbReference type="InterPro" id="IPR036880">
    <property type="entry name" value="Kunitz_BPTI_sf"/>
</dbReference>
<dbReference type="InterPro" id="IPR020901">
    <property type="entry name" value="Prtase_inh_Kunz-CS"/>
</dbReference>
<evidence type="ECO:0000313" key="4">
    <source>
        <dbReference type="RefSeq" id="XP_022817235.1"/>
    </source>
</evidence>
<gene>
    <name evidence="4" type="primary">LOC111350047</name>
</gene>
<dbReference type="GeneID" id="111350047"/>
<dbReference type="Proteomes" id="UP000301870">
    <property type="component" value="Chromosome 10"/>
</dbReference>
<keyword evidence="1" id="KW-0732">Signal</keyword>
<dbReference type="RefSeq" id="XP_022817235.1">
    <property type="nucleotide sequence ID" value="XM_022961467.1"/>
</dbReference>
<name>A0A9J7IN88_SPOLT</name>
<dbReference type="SUPFAM" id="SSF57362">
    <property type="entry name" value="BPTI-like"/>
    <property type="match status" value="1"/>
</dbReference>
<dbReference type="GO" id="GO:0004867">
    <property type="term" value="F:serine-type endopeptidase inhibitor activity"/>
    <property type="evidence" value="ECO:0007669"/>
    <property type="project" value="InterPro"/>
</dbReference>
<reference evidence="4" key="1">
    <citation type="submission" date="2025-08" db="UniProtKB">
        <authorList>
            <consortium name="RefSeq"/>
        </authorList>
    </citation>
    <scope>IDENTIFICATION</scope>
    <source>
        <strain evidence="4">Ishihara</strain>
        <tissue evidence="4">Whole body</tissue>
    </source>
</reference>
<sequence length="103" mass="11289">MAFNLNLLFLFAFITFVGFSVQQQTNSTICSMAPSFGVCDEESDDNSTEAVNVTTTTRTITLRYGFRNFTCVPFLYSGCGGNANNFMSYEACREVCGGPTLGR</sequence>
<feature type="domain" description="BPTI/Kunitz inhibitor" evidence="2">
    <location>
        <begin position="30"/>
        <end position="96"/>
    </location>
</feature>
<dbReference type="PROSITE" id="PS50279">
    <property type="entry name" value="BPTI_KUNITZ_2"/>
    <property type="match status" value="1"/>
</dbReference>
<accession>A0A9J7IN88</accession>
<feature type="signal peptide" evidence="1">
    <location>
        <begin position="1"/>
        <end position="22"/>
    </location>
</feature>
<dbReference type="OrthoDB" id="4473401at2759"/>
<protein>
    <submittedName>
        <fullName evidence="4">Tissue factor pathway inhibitor 2-like</fullName>
    </submittedName>
</protein>
<dbReference type="PROSITE" id="PS00280">
    <property type="entry name" value="BPTI_KUNITZ_1"/>
    <property type="match status" value="1"/>
</dbReference>
<keyword evidence="3" id="KW-1185">Reference proteome</keyword>
<dbReference type="CDD" id="cd00109">
    <property type="entry name" value="Kunitz-type"/>
    <property type="match status" value="1"/>
</dbReference>
<dbReference type="Gene3D" id="4.10.410.10">
    <property type="entry name" value="Pancreatic trypsin inhibitor Kunitz domain"/>
    <property type="match status" value="1"/>
</dbReference>
<dbReference type="AlphaFoldDB" id="A0A9J7IN88"/>
<dbReference type="Pfam" id="PF00014">
    <property type="entry name" value="Kunitz_BPTI"/>
    <property type="match status" value="1"/>
</dbReference>
<evidence type="ECO:0000256" key="1">
    <source>
        <dbReference type="SAM" id="SignalP"/>
    </source>
</evidence>
<evidence type="ECO:0000259" key="2">
    <source>
        <dbReference type="PROSITE" id="PS50279"/>
    </source>
</evidence>
<proteinExistence type="predicted"/>
<dbReference type="InterPro" id="IPR002223">
    <property type="entry name" value="Kunitz_BPTI"/>
</dbReference>
<evidence type="ECO:0000313" key="3">
    <source>
        <dbReference type="Proteomes" id="UP000301870"/>
    </source>
</evidence>
<feature type="chain" id="PRO_5039955091" evidence="1">
    <location>
        <begin position="23"/>
        <end position="103"/>
    </location>
</feature>
<dbReference type="KEGG" id="sliu:111350047"/>
<dbReference type="SMART" id="SM00131">
    <property type="entry name" value="KU"/>
    <property type="match status" value="1"/>
</dbReference>
<organism evidence="3 4">
    <name type="scientific">Spodoptera litura</name>
    <name type="common">Asian cotton leafworm</name>
    <dbReference type="NCBI Taxonomy" id="69820"/>
    <lineage>
        <taxon>Eukaryota</taxon>
        <taxon>Metazoa</taxon>
        <taxon>Ecdysozoa</taxon>
        <taxon>Arthropoda</taxon>
        <taxon>Hexapoda</taxon>
        <taxon>Insecta</taxon>
        <taxon>Pterygota</taxon>
        <taxon>Neoptera</taxon>
        <taxon>Endopterygota</taxon>
        <taxon>Lepidoptera</taxon>
        <taxon>Glossata</taxon>
        <taxon>Ditrysia</taxon>
        <taxon>Noctuoidea</taxon>
        <taxon>Noctuidae</taxon>
        <taxon>Amphipyrinae</taxon>
        <taxon>Spodoptera</taxon>
    </lineage>
</organism>
<dbReference type="PRINTS" id="PR00759">
    <property type="entry name" value="BASICPTASE"/>
</dbReference>